<keyword evidence="2" id="KW-0238">DNA-binding</keyword>
<dbReference type="PANTHER" id="PTHR43537:SF49">
    <property type="entry name" value="TRANSCRIPTIONAL REGULATORY PROTEIN"/>
    <property type="match status" value="1"/>
</dbReference>
<feature type="domain" description="HTH gntR-type" evidence="5">
    <location>
        <begin position="27"/>
        <end position="94"/>
    </location>
</feature>
<dbReference type="RefSeq" id="WP_210681104.1">
    <property type="nucleotide sequence ID" value="NZ_JAGMWN010000002.1"/>
</dbReference>
<dbReference type="InterPro" id="IPR036390">
    <property type="entry name" value="WH_DNA-bd_sf"/>
</dbReference>
<keyword evidence="3" id="KW-0804">Transcription</keyword>
<dbReference type="AlphaFoldDB" id="A0A8J7S6L1"/>
<protein>
    <submittedName>
        <fullName evidence="6">GntR family transcriptional regulator</fullName>
    </submittedName>
</protein>
<comment type="caution">
    <text evidence="6">The sequence shown here is derived from an EMBL/GenBank/DDBJ whole genome shotgun (WGS) entry which is preliminary data.</text>
</comment>
<dbReference type="Proteomes" id="UP000672602">
    <property type="component" value="Unassembled WGS sequence"/>
</dbReference>
<name>A0A8J7S6L1_9PROT</name>
<dbReference type="SUPFAM" id="SSF46785">
    <property type="entry name" value="Winged helix' DNA-binding domain"/>
    <property type="match status" value="1"/>
</dbReference>
<dbReference type="Gene3D" id="1.10.10.10">
    <property type="entry name" value="Winged helix-like DNA-binding domain superfamily/Winged helix DNA-binding domain"/>
    <property type="match status" value="1"/>
</dbReference>
<dbReference type="Gene3D" id="1.20.120.530">
    <property type="entry name" value="GntR ligand-binding domain-like"/>
    <property type="match status" value="1"/>
</dbReference>
<dbReference type="Pfam" id="PF00392">
    <property type="entry name" value="GntR"/>
    <property type="match status" value="1"/>
</dbReference>
<keyword evidence="7" id="KW-1185">Reference proteome</keyword>
<dbReference type="PANTHER" id="PTHR43537">
    <property type="entry name" value="TRANSCRIPTIONAL REGULATOR, GNTR FAMILY"/>
    <property type="match status" value="1"/>
</dbReference>
<organism evidence="6 7">
    <name type="scientific">Marivibrio halodurans</name>
    <dbReference type="NCBI Taxonomy" id="2039722"/>
    <lineage>
        <taxon>Bacteria</taxon>
        <taxon>Pseudomonadati</taxon>
        <taxon>Pseudomonadota</taxon>
        <taxon>Alphaproteobacteria</taxon>
        <taxon>Rhodospirillales</taxon>
        <taxon>Rhodospirillaceae</taxon>
        <taxon>Marivibrio</taxon>
    </lineage>
</organism>
<dbReference type="InterPro" id="IPR036388">
    <property type="entry name" value="WH-like_DNA-bd_sf"/>
</dbReference>
<dbReference type="SMART" id="SM00345">
    <property type="entry name" value="HTH_GNTR"/>
    <property type="match status" value="1"/>
</dbReference>
<accession>A0A8J7S6L1</accession>
<dbReference type="SUPFAM" id="SSF48008">
    <property type="entry name" value="GntR ligand-binding domain-like"/>
    <property type="match status" value="1"/>
</dbReference>
<dbReference type="GO" id="GO:0003677">
    <property type="term" value="F:DNA binding"/>
    <property type="evidence" value="ECO:0007669"/>
    <property type="project" value="UniProtKB-KW"/>
</dbReference>
<feature type="compositionally biased region" description="Basic and acidic residues" evidence="4">
    <location>
        <begin position="14"/>
        <end position="26"/>
    </location>
</feature>
<reference evidence="6" key="1">
    <citation type="submission" date="2021-04" db="EMBL/GenBank/DDBJ databases">
        <authorList>
            <person name="Zhang D.-C."/>
        </authorList>
    </citation>
    <scope>NUCLEOTIDE SEQUENCE</scope>
    <source>
        <strain evidence="6">CGMCC 1.15697</strain>
    </source>
</reference>
<feature type="region of interest" description="Disordered" evidence="4">
    <location>
        <begin position="1"/>
        <end position="29"/>
    </location>
</feature>
<evidence type="ECO:0000259" key="5">
    <source>
        <dbReference type="PROSITE" id="PS50949"/>
    </source>
</evidence>
<dbReference type="Pfam" id="PF07729">
    <property type="entry name" value="FCD"/>
    <property type="match status" value="1"/>
</dbReference>
<proteinExistence type="predicted"/>
<evidence type="ECO:0000256" key="3">
    <source>
        <dbReference type="ARBA" id="ARBA00023163"/>
    </source>
</evidence>
<dbReference type="InterPro" id="IPR011711">
    <property type="entry name" value="GntR_C"/>
</dbReference>
<dbReference type="SMART" id="SM00895">
    <property type="entry name" value="FCD"/>
    <property type="match status" value="1"/>
</dbReference>
<sequence>MKTAADKVPPGTQDRSDGPAERKRGDGATAEQVTDILRARISRHDLQPGQRIQEVLIATEFGISRARVREVLGILEQRGLIERIPNRGAVVARLDAKEVYEIFDVREVLEGLAVRLATVNAPDGAWDDLIEALGPAMEETIEAGDIERYLEVLDAVRERTLHWADSAHITHFLDLVLDKARVVARRVTLLPGRAKEGCGMHHRMLRHMAAREPEEAERCKREIIRTARACLERYQSLVF</sequence>
<dbReference type="CDD" id="cd07377">
    <property type="entry name" value="WHTH_GntR"/>
    <property type="match status" value="1"/>
</dbReference>
<evidence type="ECO:0000256" key="2">
    <source>
        <dbReference type="ARBA" id="ARBA00023125"/>
    </source>
</evidence>
<evidence type="ECO:0000256" key="4">
    <source>
        <dbReference type="SAM" id="MobiDB-lite"/>
    </source>
</evidence>
<keyword evidence="1" id="KW-0805">Transcription regulation</keyword>
<evidence type="ECO:0000256" key="1">
    <source>
        <dbReference type="ARBA" id="ARBA00023015"/>
    </source>
</evidence>
<evidence type="ECO:0000313" key="7">
    <source>
        <dbReference type="Proteomes" id="UP000672602"/>
    </source>
</evidence>
<dbReference type="EMBL" id="JAGMWN010000002">
    <property type="protein sequence ID" value="MBP5856537.1"/>
    <property type="molecule type" value="Genomic_DNA"/>
</dbReference>
<gene>
    <name evidence="6" type="ORF">KAJ83_05930</name>
</gene>
<dbReference type="InterPro" id="IPR000524">
    <property type="entry name" value="Tscrpt_reg_HTH_GntR"/>
</dbReference>
<dbReference type="InterPro" id="IPR008920">
    <property type="entry name" value="TF_FadR/GntR_C"/>
</dbReference>
<dbReference type="GO" id="GO:0003700">
    <property type="term" value="F:DNA-binding transcription factor activity"/>
    <property type="evidence" value="ECO:0007669"/>
    <property type="project" value="InterPro"/>
</dbReference>
<dbReference type="PROSITE" id="PS50949">
    <property type="entry name" value="HTH_GNTR"/>
    <property type="match status" value="1"/>
</dbReference>
<evidence type="ECO:0000313" key="6">
    <source>
        <dbReference type="EMBL" id="MBP5856537.1"/>
    </source>
</evidence>